<evidence type="ECO:0000256" key="1">
    <source>
        <dbReference type="ARBA" id="ARBA00005489"/>
    </source>
</evidence>
<evidence type="ECO:0000313" key="4">
    <source>
        <dbReference type="Proteomes" id="UP000076420"/>
    </source>
</evidence>
<dbReference type="Pfam" id="PF11652">
    <property type="entry name" value="FAM167"/>
    <property type="match status" value="1"/>
</dbReference>
<dbReference type="EnsemblMetazoa" id="BGLB038963-RA">
    <property type="protein sequence ID" value="BGLB038963-PA"/>
    <property type="gene ID" value="BGLB038963"/>
</dbReference>
<feature type="compositionally biased region" description="Low complexity" evidence="2">
    <location>
        <begin position="202"/>
        <end position="215"/>
    </location>
</feature>
<comment type="similarity">
    <text evidence="1">Belongs to the FAM167 (SEC) family.</text>
</comment>
<sequence length="527" mass="58357">MTRPDVTSSTPSSTMGSRADDPSMTPSQRKRPLSIIEEHDSGDDAPLPDTPGEGKATIRAKENISPLVICEETPHSEQLSNKKHKTIANFATLDQGPVKVSAQKNNTSKQKKGEANMRSMSLSPAKSKTRQPIPANLSTDIKISGWKKKKQRSPKKNVVSPSLSDPTSKSFQDKQNPTDPRTKSQRNKRKSQEEKDISNILTTTHTDTTSQTSPSKIITYGNGLARIRETAERLNLTSSSTSPPLVTLTSPKFSHRLRLAHAAGGARPFSEGGAIVADNLPQITITSSSGTLRLPPDEQNAPMLDIQSRGGVSGMNSKMPCRVPFVSKYGSSKFGSSYFTRRVRNDSVGSLSEGELSEGSVGVNDSFDDVSMGSDLKRVQETTEKLHLSPRRPSIMQWRQTYMESPDSPMLRTALNGDTSDEGLTADRKERINSALDWLRNELQEMRSQDQTLARQLLSIRQDLHKLKLRRCTEQHQDLIDDFQSELEDLQEFSYVLDLPQPVYGNNPLKHIGVTRMNLSARRFSAC</sequence>
<accession>A0A2C9M5Z3</accession>
<feature type="compositionally biased region" description="Polar residues" evidence="2">
    <location>
        <begin position="159"/>
        <end position="179"/>
    </location>
</feature>
<feature type="region of interest" description="Disordered" evidence="2">
    <location>
        <begin position="92"/>
        <end position="217"/>
    </location>
</feature>
<proteinExistence type="inferred from homology"/>
<dbReference type="Proteomes" id="UP000076420">
    <property type="component" value="Unassembled WGS sequence"/>
</dbReference>
<name>A0A2C9M5Z3_BIOGL</name>
<dbReference type="STRING" id="6526.A0A2C9M5Z3"/>
<protein>
    <submittedName>
        <fullName evidence="3">Uncharacterized protein</fullName>
    </submittedName>
</protein>
<dbReference type="VEuPathDB" id="VectorBase:BGLAX_033109"/>
<evidence type="ECO:0000256" key="2">
    <source>
        <dbReference type="SAM" id="MobiDB-lite"/>
    </source>
</evidence>
<gene>
    <name evidence="3" type="primary">106054565</name>
</gene>
<reference evidence="3" key="1">
    <citation type="submission" date="2020-05" db="UniProtKB">
        <authorList>
            <consortium name="EnsemblMetazoa"/>
        </authorList>
    </citation>
    <scope>IDENTIFICATION</scope>
    <source>
        <strain evidence="3">BB02</strain>
    </source>
</reference>
<dbReference type="AlphaFoldDB" id="A0A2C9M5Z3"/>
<organism evidence="3 4">
    <name type="scientific">Biomphalaria glabrata</name>
    <name type="common">Bloodfluke planorb</name>
    <name type="synonym">Freshwater snail</name>
    <dbReference type="NCBI Taxonomy" id="6526"/>
    <lineage>
        <taxon>Eukaryota</taxon>
        <taxon>Metazoa</taxon>
        <taxon>Spiralia</taxon>
        <taxon>Lophotrochozoa</taxon>
        <taxon>Mollusca</taxon>
        <taxon>Gastropoda</taxon>
        <taxon>Heterobranchia</taxon>
        <taxon>Euthyneura</taxon>
        <taxon>Panpulmonata</taxon>
        <taxon>Hygrophila</taxon>
        <taxon>Lymnaeoidea</taxon>
        <taxon>Planorbidae</taxon>
        <taxon>Biomphalaria</taxon>
    </lineage>
</organism>
<dbReference type="VEuPathDB" id="VectorBase:BGLB038963"/>
<dbReference type="KEGG" id="bgt:106054565"/>
<dbReference type="PANTHER" id="PTHR32289">
    <property type="entry name" value="PROTEIN FAM167A"/>
    <property type="match status" value="1"/>
</dbReference>
<dbReference type="InterPro" id="IPR051771">
    <property type="entry name" value="FAM167_domain"/>
</dbReference>
<feature type="region of interest" description="Disordered" evidence="2">
    <location>
        <begin position="1"/>
        <end position="65"/>
    </location>
</feature>
<dbReference type="InterPro" id="IPR024280">
    <property type="entry name" value="FAM167"/>
</dbReference>
<evidence type="ECO:0000313" key="3">
    <source>
        <dbReference type="EnsemblMetazoa" id="BGLB038963-PA"/>
    </source>
</evidence>
<dbReference type="PANTHER" id="PTHR32289:SF1">
    <property type="entry name" value="PROTEIN FAM167A-LIKE"/>
    <property type="match status" value="1"/>
</dbReference>
<feature type="compositionally biased region" description="Polar residues" evidence="2">
    <location>
        <begin position="1"/>
        <end position="16"/>
    </location>
</feature>
<feature type="compositionally biased region" description="Basic residues" evidence="2">
    <location>
        <begin position="145"/>
        <end position="155"/>
    </location>
</feature>